<dbReference type="Pfam" id="PF04229">
    <property type="entry name" value="GrpB"/>
    <property type="match status" value="1"/>
</dbReference>
<dbReference type="Gene3D" id="3.30.460.10">
    <property type="entry name" value="Beta Polymerase, domain 2"/>
    <property type="match status" value="1"/>
</dbReference>
<dbReference type="AlphaFoldDB" id="A0A4R0INJ9"/>
<dbReference type="PANTHER" id="PTHR34822">
    <property type="entry name" value="GRPB DOMAIN PROTEIN (AFU_ORTHOLOGUE AFUA_1G01530)"/>
    <property type="match status" value="1"/>
</dbReference>
<evidence type="ECO:0000313" key="1">
    <source>
        <dbReference type="EMBL" id="TCC32868.1"/>
    </source>
</evidence>
<dbReference type="InterPro" id="IPR007344">
    <property type="entry name" value="GrpB/CoaE"/>
</dbReference>
<protein>
    <submittedName>
        <fullName evidence="1">GrpB family protein</fullName>
    </submittedName>
</protein>
<reference evidence="1 2" key="1">
    <citation type="submission" date="2019-02" db="EMBL/GenBank/DDBJ databases">
        <title>Kribbella capetownensis sp. nov. and Kribbella speibonae sp. nov., isolated from soil.</title>
        <authorList>
            <person name="Curtis S.M."/>
            <person name="Norton I."/>
            <person name="Everest G.J."/>
            <person name="Meyers P.R."/>
        </authorList>
    </citation>
    <scope>NUCLEOTIDE SEQUENCE [LARGE SCALE GENOMIC DNA]</scope>
    <source>
        <strain evidence="1 2">YM55</strain>
    </source>
</reference>
<name>A0A4R0INJ9_9ACTN</name>
<evidence type="ECO:0000313" key="2">
    <source>
        <dbReference type="Proteomes" id="UP000294225"/>
    </source>
</evidence>
<dbReference type="Proteomes" id="UP000294225">
    <property type="component" value="Unassembled WGS sequence"/>
</dbReference>
<dbReference type="InterPro" id="IPR043519">
    <property type="entry name" value="NT_sf"/>
</dbReference>
<organism evidence="1 2">
    <name type="scientific">Kribbella speibonae</name>
    <dbReference type="NCBI Taxonomy" id="1572660"/>
    <lineage>
        <taxon>Bacteria</taxon>
        <taxon>Bacillati</taxon>
        <taxon>Actinomycetota</taxon>
        <taxon>Actinomycetes</taxon>
        <taxon>Propionibacteriales</taxon>
        <taxon>Kribbellaceae</taxon>
        <taxon>Kribbella</taxon>
    </lineage>
</organism>
<comment type="caution">
    <text evidence="1">The sequence shown here is derived from an EMBL/GenBank/DDBJ whole genome shotgun (WGS) entry which is preliminary data.</text>
</comment>
<proteinExistence type="predicted"/>
<sequence length="209" mass="22383">MPGSCPAGGVEHPARARLLLTRPTTVLAVEDALAGSGLGLARGEVRLVPSTSSWQAAYERLAPTLRAALGDLAIAVEHIGSTAVPGLPAKPILDIAVGLAPNAAEAAVVEALEGLGFIYRGAAEDDDGLNLMFGWEDAPRRRVANLHVVAHGGRRWREWVGFRDRLRADDQVRDEYAALKADLARRFPDDRQAYIAGKDAFVNGQRGYL</sequence>
<dbReference type="SUPFAM" id="SSF81301">
    <property type="entry name" value="Nucleotidyltransferase"/>
    <property type="match status" value="1"/>
</dbReference>
<accession>A0A4R0INJ9</accession>
<gene>
    <name evidence="1" type="ORF">E0H92_32375</name>
</gene>
<dbReference type="EMBL" id="SJKC01000005">
    <property type="protein sequence ID" value="TCC32868.1"/>
    <property type="molecule type" value="Genomic_DNA"/>
</dbReference>
<dbReference type="PANTHER" id="PTHR34822:SF1">
    <property type="entry name" value="GRPB FAMILY PROTEIN"/>
    <property type="match status" value="1"/>
</dbReference>